<accession>A0A143BHL4</accession>
<dbReference type="STRING" id="1379270.GEMMAAP_05995"/>
<proteinExistence type="predicted"/>
<dbReference type="AlphaFoldDB" id="A0A143BHL4"/>
<keyword evidence="2" id="KW-0732">Signal</keyword>
<dbReference type="InterPro" id="IPR011990">
    <property type="entry name" value="TPR-like_helical_dom_sf"/>
</dbReference>
<reference evidence="3 4" key="1">
    <citation type="journal article" date="2014" name="Proc. Natl. Acad. Sci. U.S.A.">
        <title>Functional type 2 photosynthetic reaction centers found in the rare bacterial phylum Gemmatimonadetes.</title>
        <authorList>
            <person name="Zeng Y."/>
            <person name="Feng F."/>
            <person name="Medova H."/>
            <person name="Dean J."/>
            <person name="Koblizek M."/>
        </authorList>
    </citation>
    <scope>NUCLEOTIDE SEQUENCE [LARGE SCALE GENOMIC DNA]</scope>
    <source>
        <strain evidence="3 4">AP64</strain>
    </source>
</reference>
<organism evidence="3 4">
    <name type="scientific">Gemmatimonas phototrophica</name>
    <dbReference type="NCBI Taxonomy" id="1379270"/>
    <lineage>
        <taxon>Bacteria</taxon>
        <taxon>Pseudomonadati</taxon>
        <taxon>Gemmatimonadota</taxon>
        <taxon>Gemmatimonadia</taxon>
        <taxon>Gemmatimonadales</taxon>
        <taxon>Gemmatimonadaceae</taxon>
        <taxon>Gemmatimonas</taxon>
    </lineage>
</organism>
<feature type="chain" id="PRO_5007506855" description="RagB/SusD domain-containing protein" evidence="2">
    <location>
        <begin position="21"/>
        <end position="528"/>
    </location>
</feature>
<sequence length="528" mass="56352">MFSFKFRGAVGLAMGAMLLAGCNSLDVENPNAPDANRALADPNAIEAVAGGTMRSWYNTWEGMEGGGPLSTMAQAYSASWNNFNMNFYSSIDGDGTRNTRAYQNDLASAGRTTMIAYWEGYYSTLSSAVDVLTAIRKNNLVISNASNTKRAETVAQLMHGAALMGIALNYDKGYVIDETSDLALLEYKTRKEVRDAAVASLEKAATLAAANTFTTPSGWTNGTAYTNVQIAQIARTMAAMTLAYYPRTATENDAVDWAKVSTLAAGGISSTGAGFDFNFSGDGCNSWCHEILYWFNAFDGGRVSTRVAALMDPATQRHPYPAGGNPAPNSPDKRLGDGSFGPDDEDFAGYFGTNPKTARAGTDFVYSREEIFRPDRGMYHQSNLGHIRYDRSGEQSPQAIYGGFGAAPVISKHQNDLIWAEAELRRSGGNLATAASLINKTRVDRGGLSAATAGEGAPALITKLIYEQEVELLGLGPSPFYQRRRVAGGLLAGTPREMPVPAKELGVKGDAFYTFGGSGNPANSPTPP</sequence>
<evidence type="ECO:0000313" key="4">
    <source>
        <dbReference type="Proteomes" id="UP000076404"/>
    </source>
</evidence>
<dbReference type="Gene3D" id="1.25.40.390">
    <property type="match status" value="1"/>
</dbReference>
<gene>
    <name evidence="3" type="ORF">GEMMAAP_05995</name>
</gene>
<feature type="region of interest" description="Disordered" evidence="1">
    <location>
        <begin position="315"/>
        <end position="339"/>
    </location>
</feature>
<reference evidence="3 4" key="2">
    <citation type="journal article" date="2016" name="Environ. Microbiol. Rep.">
        <title>Metagenomic evidence for the presence of phototrophic Gemmatimonadetes bacteria in diverse environments.</title>
        <authorList>
            <person name="Zeng Y."/>
            <person name="Baumbach J."/>
            <person name="Barbosa E.G."/>
            <person name="Azevedo V."/>
            <person name="Zhang C."/>
            <person name="Koblizek M."/>
        </authorList>
    </citation>
    <scope>NUCLEOTIDE SEQUENCE [LARGE SCALE GENOMIC DNA]</scope>
    <source>
        <strain evidence="3 4">AP64</strain>
    </source>
</reference>
<dbReference type="KEGG" id="gph:GEMMAAP_05995"/>
<dbReference type="Proteomes" id="UP000076404">
    <property type="component" value="Chromosome"/>
</dbReference>
<dbReference type="RefSeq" id="WP_026850254.1">
    <property type="nucleotide sequence ID" value="NZ_CP011454.1"/>
</dbReference>
<evidence type="ECO:0000256" key="1">
    <source>
        <dbReference type="SAM" id="MobiDB-lite"/>
    </source>
</evidence>
<dbReference type="PROSITE" id="PS51257">
    <property type="entry name" value="PROKAR_LIPOPROTEIN"/>
    <property type="match status" value="1"/>
</dbReference>
<name>A0A143BHL4_9BACT</name>
<dbReference type="eggNOG" id="ENOG502ZC90">
    <property type="taxonomic scope" value="Bacteria"/>
</dbReference>
<dbReference type="OrthoDB" id="725871at2"/>
<dbReference type="EMBL" id="CP011454">
    <property type="protein sequence ID" value="AMW04519.1"/>
    <property type="molecule type" value="Genomic_DNA"/>
</dbReference>
<evidence type="ECO:0000313" key="3">
    <source>
        <dbReference type="EMBL" id="AMW04519.1"/>
    </source>
</evidence>
<feature type="signal peptide" evidence="2">
    <location>
        <begin position="1"/>
        <end position="20"/>
    </location>
</feature>
<evidence type="ECO:0008006" key="5">
    <source>
        <dbReference type="Google" id="ProtNLM"/>
    </source>
</evidence>
<dbReference type="SUPFAM" id="SSF48452">
    <property type="entry name" value="TPR-like"/>
    <property type="match status" value="1"/>
</dbReference>
<evidence type="ECO:0000256" key="2">
    <source>
        <dbReference type="SAM" id="SignalP"/>
    </source>
</evidence>
<keyword evidence="4" id="KW-1185">Reference proteome</keyword>
<protein>
    <recommendedName>
        <fullName evidence="5">RagB/SusD domain-containing protein</fullName>
    </recommendedName>
</protein>